<evidence type="ECO:0000313" key="4">
    <source>
        <dbReference type="EMBL" id="BDZ43545.1"/>
    </source>
</evidence>
<name>A0ABM8G5V9_9CELL</name>
<organism evidence="4 5">
    <name type="scientific">Paraoerskovia sediminicola</name>
    <dbReference type="NCBI Taxonomy" id="1138587"/>
    <lineage>
        <taxon>Bacteria</taxon>
        <taxon>Bacillati</taxon>
        <taxon>Actinomycetota</taxon>
        <taxon>Actinomycetes</taxon>
        <taxon>Micrococcales</taxon>
        <taxon>Cellulomonadaceae</taxon>
        <taxon>Paraoerskovia</taxon>
    </lineage>
</organism>
<dbReference type="InterPro" id="IPR006683">
    <property type="entry name" value="Thioestr_dom"/>
</dbReference>
<feature type="domain" description="Thioesterase" evidence="3">
    <location>
        <begin position="107"/>
        <end position="183"/>
    </location>
</feature>
<dbReference type="PANTHER" id="PTHR43240:SF5">
    <property type="entry name" value="1,4-DIHYDROXY-2-NAPHTHOYL-COA THIOESTERASE 1"/>
    <property type="match status" value="1"/>
</dbReference>
<dbReference type="EMBL" id="AP027729">
    <property type="protein sequence ID" value="BDZ43545.1"/>
    <property type="molecule type" value="Genomic_DNA"/>
</dbReference>
<reference evidence="5" key="1">
    <citation type="journal article" date="2019" name="Int. J. Syst. Evol. Microbiol.">
        <title>The Global Catalogue of Microorganisms (GCM) 10K type strain sequencing project: providing services to taxonomists for standard genome sequencing and annotation.</title>
        <authorList>
            <consortium name="The Broad Institute Genomics Platform"/>
            <consortium name="The Broad Institute Genome Sequencing Center for Infectious Disease"/>
            <person name="Wu L."/>
            <person name="Ma J."/>
        </authorList>
    </citation>
    <scope>NUCLEOTIDE SEQUENCE [LARGE SCALE GENOMIC DNA]</scope>
    <source>
        <strain evidence="5">NBRC 108565</strain>
    </source>
</reference>
<dbReference type="InterPro" id="IPR003736">
    <property type="entry name" value="PAAI_dom"/>
</dbReference>
<evidence type="ECO:0000259" key="3">
    <source>
        <dbReference type="Pfam" id="PF03061"/>
    </source>
</evidence>
<dbReference type="Proteomes" id="UP001321475">
    <property type="component" value="Chromosome"/>
</dbReference>
<accession>A0ABM8G5V9</accession>
<evidence type="ECO:0000313" key="5">
    <source>
        <dbReference type="Proteomes" id="UP001321475"/>
    </source>
</evidence>
<dbReference type="Gene3D" id="3.10.129.10">
    <property type="entry name" value="Hotdog Thioesterase"/>
    <property type="match status" value="1"/>
</dbReference>
<gene>
    <name evidence="4" type="ORF">GCM10025865_28440</name>
</gene>
<evidence type="ECO:0000256" key="2">
    <source>
        <dbReference type="ARBA" id="ARBA00022801"/>
    </source>
</evidence>
<proteinExistence type="inferred from homology"/>
<dbReference type="Pfam" id="PF03061">
    <property type="entry name" value="4HBT"/>
    <property type="match status" value="1"/>
</dbReference>
<dbReference type="NCBIfam" id="TIGR00369">
    <property type="entry name" value="unchar_dom_1"/>
    <property type="match status" value="1"/>
</dbReference>
<keyword evidence="2" id="KW-0378">Hydrolase</keyword>
<protein>
    <recommendedName>
        <fullName evidence="3">Thioesterase domain-containing protein</fullName>
    </recommendedName>
</protein>
<keyword evidence="5" id="KW-1185">Reference proteome</keyword>
<dbReference type="SUPFAM" id="SSF54637">
    <property type="entry name" value="Thioesterase/thiol ester dehydrase-isomerase"/>
    <property type="match status" value="1"/>
</dbReference>
<sequence>MSIDVKPKTALVDWPVVVEKFSTGSAKNARYAIEWPSMSRSRGRVEVVTGANLSGMTDTTAPDEQLLRLHESTRGTLIELLGIELLEASAERCVATMPVAGNTQPAGLLHGGATAALAETVGSVAAQIHAGPGRASVGTELNATHHRGLREGSVTAVATAVHRGRTTASYEIVVTDSAGRRVCTARLSCLVLEAVRPD</sequence>
<dbReference type="CDD" id="cd03443">
    <property type="entry name" value="PaaI_thioesterase"/>
    <property type="match status" value="1"/>
</dbReference>
<dbReference type="InterPro" id="IPR029069">
    <property type="entry name" value="HotDog_dom_sf"/>
</dbReference>
<dbReference type="PANTHER" id="PTHR43240">
    <property type="entry name" value="1,4-DIHYDROXY-2-NAPHTHOYL-COA THIOESTERASE 1"/>
    <property type="match status" value="1"/>
</dbReference>
<comment type="similarity">
    <text evidence="1">Belongs to the thioesterase PaaI family.</text>
</comment>
<evidence type="ECO:0000256" key="1">
    <source>
        <dbReference type="ARBA" id="ARBA00008324"/>
    </source>
</evidence>